<dbReference type="OrthoDB" id="5149641at2759"/>
<feature type="domain" description="Polymerase nucleotidyl transferase" evidence="1">
    <location>
        <begin position="70"/>
        <end position="96"/>
    </location>
</feature>
<name>A0A4S4LYM0_9AGAM</name>
<dbReference type="Proteomes" id="UP000310158">
    <property type="component" value="Unassembled WGS sequence"/>
</dbReference>
<reference evidence="2 3" key="1">
    <citation type="submission" date="2019-02" db="EMBL/GenBank/DDBJ databases">
        <title>Genome sequencing of the rare red list fungi Bondarzewia mesenterica.</title>
        <authorList>
            <person name="Buettner E."/>
            <person name="Kellner H."/>
        </authorList>
    </citation>
    <scope>NUCLEOTIDE SEQUENCE [LARGE SCALE GENOMIC DNA]</scope>
    <source>
        <strain evidence="2 3">DSM 108281</strain>
    </source>
</reference>
<evidence type="ECO:0000313" key="2">
    <source>
        <dbReference type="EMBL" id="THH17605.1"/>
    </source>
</evidence>
<keyword evidence="3" id="KW-1185">Reference proteome</keyword>
<gene>
    <name evidence="2" type="ORF">EW146_g3239</name>
</gene>
<protein>
    <recommendedName>
        <fullName evidence="1">Polymerase nucleotidyl transferase domain-containing protein</fullName>
    </recommendedName>
</protein>
<dbReference type="AlphaFoldDB" id="A0A4S4LYM0"/>
<dbReference type="InterPro" id="IPR043519">
    <property type="entry name" value="NT_sf"/>
</dbReference>
<dbReference type="Gene3D" id="3.30.460.10">
    <property type="entry name" value="Beta Polymerase, domain 2"/>
    <property type="match status" value="1"/>
</dbReference>
<proteinExistence type="predicted"/>
<dbReference type="InterPro" id="IPR002934">
    <property type="entry name" value="Polymerase_NTP_transf_dom"/>
</dbReference>
<sequence length="280" mass="32461">MRLFHNLTPNFPPPSHRARVLSKLSLAHLRFQHQPNKMSGSQAPTFIDMRQRMKRIWLESPDCEEYVQWAGIFGSIARDRAREESDVDVLVVFKDHIRSGQPIDLHEGAFFQKSSSTDNNFGKLGIRSGCLITRRQNQIQDRVGENIRGLRLIPPKLITLRHDCLRDLRTIVTVLDIHPDWHALRTMLAFNGVEVADELRPLLFRPLPDDREMDLSDEDHQFWKHVWDHLQGSSKAMRTFHIGASWGSKCVEHMFAQMQIAEAFDRGQTPDPAVYKKLVR</sequence>
<evidence type="ECO:0000259" key="1">
    <source>
        <dbReference type="Pfam" id="PF01909"/>
    </source>
</evidence>
<accession>A0A4S4LYM0</accession>
<dbReference type="EMBL" id="SGPL01000104">
    <property type="protein sequence ID" value="THH17605.1"/>
    <property type="molecule type" value="Genomic_DNA"/>
</dbReference>
<dbReference type="GO" id="GO:0016779">
    <property type="term" value="F:nucleotidyltransferase activity"/>
    <property type="evidence" value="ECO:0007669"/>
    <property type="project" value="InterPro"/>
</dbReference>
<dbReference type="Pfam" id="PF01909">
    <property type="entry name" value="NTP_transf_2"/>
    <property type="match status" value="1"/>
</dbReference>
<dbReference type="SUPFAM" id="SSF81301">
    <property type="entry name" value="Nucleotidyltransferase"/>
    <property type="match status" value="1"/>
</dbReference>
<comment type="caution">
    <text evidence="2">The sequence shown here is derived from an EMBL/GenBank/DDBJ whole genome shotgun (WGS) entry which is preliminary data.</text>
</comment>
<evidence type="ECO:0000313" key="3">
    <source>
        <dbReference type="Proteomes" id="UP000310158"/>
    </source>
</evidence>
<dbReference type="CDD" id="cd05403">
    <property type="entry name" value="NT_KNTase_like"/>
    <property type="match status" value="1"/>
</dbReference>
<organism evidence="2 3">
    <name type="scientific">Bondarzewia mesenterica</name>
    <dbReference type="NCBI Taxonomy" id="1095465"/>
    <lineage>
        <taxon>Eukaryota</taxon>
        <taxon>Fungi</taxon>
        <taxon>Dikarya</taxon>
        <taxon>Basidiomycota</taxon>
        <taxon>Agaricomycotina</taxon>
        <taxon>Agaricomycetes</taxon>
        <taxon>Russulales</taxon>
        <taxon>Bondarzewiaceae</taxon>
        <taxon>Bondarzewia</taxon>
    </lineage>
</organism>